<dbReference type="OrthoDB" id="9807502at2"/>
<dbReference type="PANTHER" id="PTHR47271">
    <property type="entry name" value="ARGININE DEIMINASE"/>
    <property type="match status" value="1"/>
</dbReference>
<sequence>MSQTKIEVHSEIDPLQRVLVHRPDKGTARISPKYAEELLFDDIVYLPRMQEEHDVFVEVLEAFLGEGNVLEMETLLQEALSHDEEAKKEMLEMIVSDEELPSSVKELLYSLSAEALTQVLITGYYEPEDYFLFDPIPNFIFTRDIAFVVNDHLVITKAAKEARSRENFLTRFIIWAHPIFQNLQKENKVVNLNKVDLFPRSKKGEPVSLEGGDAMLLHPDYLLIGASERTTPHAIRSLAQALFEKNVVKNVVQVNIPNDRSFMHLDTIFTQINTRDFVCYKPIIVDGMSSNLDVFRHDGSTDTYLSVKSFIEAEICPDARFLLSGNGESPYQEREQWTDGCNLVALRPGVAVTYDRNPRTELSFKEAGYRVVHAYDLLKAFKDGIILPSEVKNTIITLPSSELSRARGGSHCMTCPIERGG</sequence>
<protein>
    <recommendedName>
        <fullName evidence="3">arginine deiminase</fullName>
        <ecNumber evidence="3">3.5.3.6</ecNumber>
    </recommendedName>
</protein>
<dbReference type="EC" id="3.5.3.6" evidence="3"/>
<reference evidence="7 8" key="1">
    <citation type="submission" date="2017-10" db="EMBL/GenBank/DDBJ databases">
        <title>The draft genome sequence of Lewinella nigricans NBRC 102662.</title>
        <authorList>
            <person name="Wang K."/>
        </authorList>
    </citation>
    <scope>NUCLEOTIDE SEQUENCE [LARGE SCALE GENOMIC DNA]</scope>
    <source>
        <strain evidence="7 8">NBRC 102662</strain>
    </source>
</reference>
<organism evidence="7 8">
    <name type="scientific">Flavilitoribacter nigricans (strain ATCC 23147 / DSM 23189 / NBRC 102662 / NCIMB 1420 / SS-2)</name>
    <name type="common">Lewinella nigricans</name>
    <dbReference type="NCBI Taxonomy" id="1122177"/>
    <lineage>
        <taxon>Bacteria</taxon>
        <taxon>Pseudomonadati</taxon>
        <taxon>Bacteroidota</taxon>
        <taxon>Saprospiria</taxon>
        <taxon>Saprospirales</taxon>
        <taxon>Lewinellaceae</taxon>
        <taxon>Flavilitoribacter</taxon>
    </lineage>
</organism>
<evidence type="ECO:0000256" key="2">
    <source>
        <dbReference type="ARBA" id="ARBA00010206"/>
    </source>
</evidence>
<name>A0A2D0NBB4_FLAN2</name>
<dbReference type="EMBL" id="PDUD01000020">
    <property type="protein sequence ID" value="PHN05668.1"/>
    <property type="molecule type" value="Genomic_DNA"/>
</dbReference>
<proteinExistence type="inferred from homology"/>
<dbReference type="PANTHER" id="PTHR47271:SF2">
    <property type="entry name" value="ARGININE DEIMINASE"/>
    <property type="match status" value="1"/>
</dbReference>
<evidence type="ECO:0000256" key="6">
    <source>
        <dbReference type="PIRSR" id="PIRSR006356-1"/>
    </source>
</evidence>
<dbReference type="RefSeq" id="WP_099150758.1">
    <property type="nucleotide sequence ID" value="NZ_PDUD01000020.1"/>
</dbReference>
<evidence type="ECO:0000313" key="8">
    <source>
        <dbReference type="Proteomes" id="UP000223913"/>
    </source>
</evidence>
<comment type="pathway">
    <text evidence="1">Amino-acid degradation; L-arginine degradation via ADI pathway; carbamoyl phosphate from L-arginine: step 1/2.</text>
</comment>
<comment type="caution">
    <text evidence="7">The sequence shown here is derived from an EMBL/GenBank/DDBJ whole genome shotgun (WGS) entry which is preliminary data.</text>
</comment>
<dbReference type="Proteomes" id="UP000223913">
    <property type="component" value="Unassembled WGS sequence"/>
</dbReference>
<keyword evidence="8" id="KW-1185">Reference proteome</keyword>
<dbReference type="GO" id="GO:0016990">
    <property type="term" value="F:arginine deiminase activity"/>
    <property type="evidence" value="ECO:0007669"/>
    <property type="project" value="UniProtKB-EC"/>
</dbReference>
<gene>
    <name evidence="7" type="ORF">CRP01_14390</name>
</gene>
<dbReference type="AlphaFoldDB" id="A0A2D0NBB4"/>
<dbReference type="Gene3D" id="3.75.10.10">
    <property type="entry name" value="L-arginine/glycine Amidinotransferase, Chain A"/>
    <property type="match status" value="2"/>
</dbReference>
<accession>A0A2D0NBB4</accession>
<dbReference type="Pfam" id="PF02274">
    <property type="entry name" value="ADI"/>
    <property type="match status" value="2"/>
</dbReference>
<comment type="similarity">
    <text evidence="2">Belongs to the arginine deiminase family.</text>
</comment>
<dbReference type="GO" id="GO:0019546">
    <property type="term" value="P:L-arginine deiminase pathway"/>
    <property type="evidence" value="ECO:0007669"/>
    <property type="project" value="TreeGrafter"/>
</dbReference>
<evidence type="ECO:0000313" key="7">
    <source>
        <dbReference type="EMBL" id="PHN05668.1"/>
    </source>
</evidence>
<keyword evidence="4" id="KW-0378">Hydrolase</keyword>
<evidence type="ECO:0000256" key="1">
    <source>
        <dbReference type="ARBA" id="ARBA00005213"/>
    </source>
</evidence>
<dbReference type="PRINTS" id="PR01466">
    <property type="entry name" value="ARGDEIMINASE"/>
</dbReference>
<evidence type="ECO:0000256" key="3">
    <source>
        <dbReference type="ARBA" id="ARBA00012171"/>
    </source>
</evidence>
<evidence type="ECO:0000256" key="4">
    <source>
        <dbReference type="ARBA" id="ARBA00022801"/>
    </source>
</evidence>
<dbReference type="PIRSF" id="PIRSF006356">
    <property type="entry name" value="Arg_deiminase"/>
    <property type="match status" value="1"/>
</dbReference>
<feature type="active site" description="Amidino-cysteine intermediate" evidence="6">
    <location>
        <position position="412"/>
    </location>
</feature>
<dbReference type="InterPro" id="IPR003876">
    <property type="entry name" value="Arg_deiminase"/>
</dbReference>
<dbReference type="SUPFAM" id="SSF55909">
    <property type="entry name" value="Pentein"/>
    <property type="match status" value="1"/>
</dbReference>
<dbReference type="Gene3D" id="1.10.3930.10">
    <property type="entry name" value="Arginine deiminase"/>
    <property type="match status" value="1"/>
</dbReference>
<comment type="catalytic activity">
    <reaction evidence="5">
        <text>L-arginine + H2O = L-citrulline + NH4(+)</text>
        <dbReference type="Rhea" id="RHEA:19597"/>
        <dbReference type="ChEBI" id="CHEBI:15377"/>
        <dbReference type="ChEBI" id="CHEBI:28938"/>
        <dbReference type="ChEBI" id="CHEBI:32682"/>
        <dbReference type="ChEBI" id="CHEBI:57743"/>
        <dbReference type="EC" id="3.5.3.6"/>
    </reaction>
</comment>
<evidence type="ECO:0000256" key="5">
    <source>
        <dbReference type="ARBA" id="ARBA00049429"/>
    </source>
</evidence>